<organism evidence="1 2">
    <name type="scientific">Nonomuraea mangrovi</name>
    <dbReference type="NCBI Taxonomy" id="2316207"/>
    <lineage>
        <taxon>Bacteria</taxon>
        <taxon>Bacillati</taxon>
        <taxon>Actinomycetota</taxon>
        <taxon>Actinomycetes</taxon>
        <taxon>Streptosporangiales</taxon>
        <taxon>Streptosporangiaceae</taxon>
        <taxon>Nonomuraea</taxon>
    </lineage>
</organism>
<evidence type="ECO:0000313" key="1">
    <source>
        <dbReference type="EMBL" id="MFD1935690.1"/>
    </source>
</evidence>
<keyword evidence="2" id="KW-1185">Reference proteome</keyword>
<reference evidence="2" key="1">
    <citation type="journal article" date="2019" name="Int. J. Syst. Evol. Microbiol.">
        <title>The Global Catalogue of Microorganisms (GCM) 10K type strain sequencing project: providing services to taxonomists for standard genome sequencing and annotation.</title>
        <authorList>
            <consortium name="The Broad Institute Genomics Platform"/>
            <consortium name="The Broad Institute Genome Sequencing Center for Infectious Disease"/>
            <person name="Wu L."/>
            <person name="Ma J."/>
        </authorList>
    </citation>
    <scope>NUCLEOTIDE SEQUENCE [LARGE SCALE GENOMIC DNA]</scope>
    <source>
        <strain evidence="2">ICMP 6774ER</strain>
    </source>
</reference>
<comment type="caution">
    <text evidence="1">The sequence shown here is derived from an EMBL/GenBank/DDBJ whole genome shotgun (WGS) entry which is preliminary data.</text>
</comment>
<evidence type="ECO:0000313" key="2">
    <source>
        <dbReference type="Proteomes" id="UP001597368"/>
    </source>
</evidence>
<dbReference type="EMBL" id="JBHUFV010000046">
    <property type="protein sequence ID" value="MFD1935690.1"/>
    <property type="molecule type" value="Genomic_DNA"/>
</dbReference>
<name>A0ABW4T165_9ACTN</name>
<dbReference type="RefSeq" id="WP_379575806.1">
    <property type="nucleotide sequence ID" value="NZ_JBHUFV010000046.1"/>
</dbReference>
<proteinExistence type="predicted"/>
<accession>A0ABW4T165</accession>
<protein>
    <submittedName>
        <fullName evidence="1">Uncharacterized protein</fullName>
    </submittedName>
</protein>
<dbReference type="Proteomes" id="UP001597368">
    <property type="component" value="Unassembled WGS sequence"/>
</dbReference>
<sequence length="51" mass="5159">MKALSTIALVLSTLSAGLMAGLFAAFAYAVMPGLRQSADRSALAPTYSPVG</sequence>
<gene>
    <name evidence="1" type="ORF">ACFSKW_29890</name>
</gene>